<feature type="domain" description="SLH" evidence="3">
    <location>
        <begin position="23"/>
        <end position="82"/>
    </location>
</feature>
<keyword evidence="1" id="KW-0677">Repeat</keyword>
<evidence type="ECO:0000256" key="1">
    <source>
        <dbReference type="ARBA" id="ARBA00022737"/>
    </source>
</evidence>
<dbReference type="PANTHER" id="PTHR21666:SF270">
    <property type="entry name" value="MUREIN HYDROLASE ACTIVATOR ENVC"/>
    <property type="match status" value="1"/>
</dbReference>
<dbReference type="Pfam" id="PF00395">
    <property type="entry name" value="SLH"/>
    <property type="match status" value="3"/>
</dbReference>
<dbReference type="RefSeq" id="WP_158367547.1">
    <property type="nucleotide sequence ID" value="NZ_JAOQJU010000001.1"/>
</dbReference>
<dbReference type="InterPro" id="IPR050570">
    <property type="entry name" value="Cell_wall_metabolism_enzyme"/>
</dbReference>
<accession>A0ABT2RIR2</accession>
<dbReference type="InterPro" id="IPR001119">
    <property type="entry name" value="SLH_dom"/>
</dbReference>
<protein>
    <submittedName>
        <fullName evidence="4">Peptidoglycan DD-metalloendopeptidase family protein</fullName>
    </submittedName>
</protein>
<feature type="signal peptide" evidence="2">
    <location>
        <begin position="1"/>
        <end position="25"/>
    </location>
</feature>
<feature type="chain" id="PRO_5046074746" evidence="2">
    <location>
        <begin position="26"/>
        <end position="339"/>
    </location>
</feature>
<dbReference type="CDD" id="cd12797">
    <property type="entry name" value="M23_peptidase"/>
    <property type="match status" value="1"/>
</dbReference>
<dbReference type="PANTHER" id="PTHR21666">
    <property type="entry name" value="PEPTIDASE-RELATED"/>
    <property type="match status" value="1"/>
</dbReference>
<reference evidence="4 5" key="1">
    <citation type="journal article" date="2021" name="ISME Commun">
        <title>Automated analysis of genomic sequences facilitates high-throughput and comprehensive description of bacteria.</title>
        <authorList>
            <person name="Hitch T.C.A."/>
        </authorList>
    </citation>
    <scope>NUCLEOTIDE SEQUENCE [LARGE SCALE GENOMIC DNA]</scope>
    <source>
        <strain evidence="4 5">Sanger_03</strain>
    </source>
</reference>
<dbReference type="SUPFAM" id="SSF51261">
    <property type="entry name" value="Duplicated hybrid motif"/>
    <property type="match status" value="1"/>
</dbReference>
<organism evidence="4 5">
    <name type="scientific">Dorea acetigenes</name>
    <dbReference type="NCBI Taxonomy" id="2981787"/>
    <lineage>
        <taxon>Bacteria</taxon>
        <taxon>Bacillati</taxon>
        <taxon>Bacillota</taxon>
        <taxon>Clostridia</taxon>
        <taxon>Lachnospirales</taxon>
        <taxon>Lachnospiraceae</taxon>
        <taxon>Dorea</taxon>
    </lineage>
</organism>
<evidence type="ECO:0000259" key="3">
    <source>
        <dbReference type="PROSITE" id="PS51272"/>
    </source>
</evidence>
<evidence type="ECO:0000256" key="2">
    <source>
        <dbReference type="SAM" id="SignalP"/>
    </source>
</evidence>
<dbReference type="Gene3D" id="2.70.70.10">
    <property type="entry name" value="Glucose Permease (Domain IIA)"/>
    <property type="match status" value="1"/>
</dbReference>
<name>A0ABT2RIR2_9FIRM</name>
<keyword evidence="2" id="KW-0732">Signal</keyword>
<evidence type="ECO:0000313" key="5">
    <source>
        <dbReference type="Proteomes" id="UP001652431"/>
    </source>
</evidence>
<comment type="caution">
    <text evidence="4">The sequence shown here is derived from an EMBL/GenBank/DDBJ whole genome shotgun (WGS) entry which is preliminary data.</text>
</comment>
<feature type="domain" description="SLH" evidence="3">
    <location>
        <begin position="83"/>
        <end position="147"/>
    </location>
</feature>
<dbReference type="InterPro" id="IPR011055">
    <property type="entry name" value="Dup_hybrid_motif"/>
</dbReference>
<keyword evidence="5" id="KW-1185">Reference proteome</keyword>
<gene>
    <name evidence="4" type="ORF">OCV99_01730</name>
</gene>
<sequence>MKKKIGVFILTLTLMFGLCSNTVFAAYSDVYQNGWYYGAVQYVSQNGIMTGLNDTYFGVGESLKRGQFALILYRLAGTPDVEFENKFPDIGANDWYANAVIWASDNGIVTGYTDTGLFGPSDEITREQMVTMLHRFEGSPQVSADLSGYPDSGLVGAWSLAGMQWAVANGIISGDNNMLNPQGITTREVCATIIMRFQGGEYIETEAGPGGFVNPCPGANYVSSEFGYRVSPTEGASSNHQGRDYAASEGTAILAAASGKVVLVGYTSARGNYIVIDHGNGVECYYQHCSKIIASAGDIVEAGEKIAEVGSTGIVSGPHLHFEVHENGVPVDPRKYVPE</sequence>
<dbReference type="Pfam" id="PF01551">
    <property type="entry name" value="Peptidase_M23"/>
    <property type="match status" value="1"/>
</dbReference>
<dbReference type="PROSITE" id="PS51272">
    <property type="entry name" value="SLH"/>
    <property type="match status" value="2"/>
</dbReference>
<evidence type="ECO:0000313" key="4">
    <source>
        <dbReference type="EMBL" id="MCU6685283.1"/>
    </source>
</evidence>
<dbReference type="EMBL" id="JAOQJU010000001">
    <property type="protein sequence ID" value="MCU6685283.1"/>
    <property type="molecule type" value="Genomic_DNA"/>
</dbReference>
<proteinExistence type="predicted"/>
<dbReference type="Proteomes" id="UP001652431">
    <property type="component" value="Unassembled WGS sequence"/>
</dbReference>
<dbReference type="InterPro" id="IPR016047">
    <property type="entry name" value="M23ase_b-sheet_dom"/>
</dbReference>